<name>A0ABY4CKY5_9BACL</name>
<dbReference type="InterPro" id="IPR027417">
    <property type="entry name" value="P-loop_NTPase"/>
</dbReference>
<proteinExistence type="predicted"/>
<keyword evidence="3" id="KW-0378">Hydrolase</keyword>
<keyword evidence="2" id="KW-0547">Nucleotide-binding</keyword>
<reference evidence="7" key="1">
    <citation type="submission" date="2021-12" db="EMBL/GenBank/DDBJ databases">
        <title>Alicyclobacillaceae gen. nov., sp. nov., isolated from chalcocite enrichment system.</title>
        <authorList>
            <person name="Jiang Z."/>
        </authorList>
    </citation>
    <scope>NUCLEOTIDE SEQUENCE</scope>
    <source>
        <strain evidence="7">MYW30-H2</strain>
    </source>
</reference>
<keyword evidence="8" id="KW-1185">Reference proteome</keyword>
<dbReference type="Pfam" id="PF00350">
    <property type="entry name" value="Dynamin_N"/>
    <property type="match status" value="1"/>
</dbReference>
<gene>
    <name evidence="7" type="ORF">LSG31_02080</name>
</gene>
<dbReference type="PANTHER" id="PTHR10465">
    <property type="entry name" value="TRANSMEMBRANE GTPASE FZO1"/>
    <property type="match status" value="1"/>
</dbReference>
<dbReference type="Proteomes" id="UP000830167">
    <property type="component" value="Chromosome"/>
</dbReference>
<organism evidence="7 8">
    <name type="scientific">Fodinisporobacter ferrooxydans</name>
    <dbReference type="NCBI Taxonomy" id="2901836"/>
    <lineage>
        <taxon>Bacteria</taxon>
        <taxon>Bacillati</taxon>
        <taxon>Bacillota</taxon>
        <taxon>Bacilli</taxon>
        <taxon>Bacillales</taxon>
        <taxon>Alicyclobacillaceae</taxon>
        <taxon>Fodinisporobacter</taxon>
    </lineage>
</organism>
<evidence type="ECO:0000256" key="2">
    <source>
        <dbReference type="ARBA" id="ARBA00022741"/>
    </source>
</evidence>
<evidence type="ECO:0000313" key="7">
    <source>
        <dbReference type="EMBL" id="UOF91073.1"/>
    </source>
</evidence>
<evidence type="ECO:0000313" key="8">
    <source>
        <dbReference type="Proteomes" id="UP000830167"/>
    </source>
</evidence>
<evidence type="ECO:0000256" key="5">
    <source>
        <dbReference type="ARBA" id="ARBA00023136"/>
    </source>
</evidence>
<comment type="subcellular location">
    <subcellularLocation>
        <location evidence="1">Membrane</location>
    </subcellularLocation>
</comment>
<dbReference type="PANTHER" id="PTHR10465:SF0">
    <property type="entry name" value="SARCALUMENIN"/>
    <property type="match status" value="1"/>
</dbReference>
<dbReference type="SUPFAM" id="SSF52540">
    <property type="entry name" value="P-loop containing nucleoside triphosphate hydrolases"/>
    <property type="match status" value="1"/>
</dbReference>
<dbReference type="InterPro" id="IPR045063">
    <property type="entry name" value="Dynamin_N"/>
</dbReference>
<evidence type="ECO:0000256" key="4">
    <source>
        <dbReference type="ARBA" id="ARBA00023134"/>
    </source>
</evidence>
<feature type="domain" description="Dynamin N-terminal" evidence="6">
    <location>
        <begin position="49"/>
        <end position="268"/>
    </location>
</feature>
<evidence type="ECO:0000259" key="6">
    <source>
        <dbReference type="Pfam" id="PF00350"/>
    </source>
</evidence>
<evidence type="ECO:0000256" key="1">
    <source>
        <dbReference type="ARBA" id="ARBA00004370"/>
    </source>
</evidence>
<protein>
    <submittedName>
        <fullName evidence="7">Dynamin family protein</fullName>
    </submittedName>
</protein>
<keyword evidence="4" id="KW-0342">GTP-binding</keyword>
<dbReference type="InterPro" id="IPR027094">
    <property type="entry name" value="Mitofusin_fam"/>
</dbReference>
<keyword evidence="5" id="KW-0472">Membrane</keyword>
<dbReference type="EMBL" id="CP089291">
    <property type="protein sequence ID" value="UOF91073.1"/>
    <property type="molecule type" value="Genomic_DNA"/>
</dbReference>
<sequence length="659" mass="75122">MIQSIEQHPSITESLLTVRSLIQKIPGFAEEVELLVQKAERLQHRQFTIALFGAFSAGKSSVANCLIGDMVLPVSPNPTTAAINRILPPTSECPHGTVLVQLKAKSDLWEDMKSSLGVLGVAADSLESALAVIDGLRPEGLQAHAKPHFSFLKAVVRGWTDLQEHLGSVMTIDIKQFKTFVAKEEKACFAEWIELYYDSLLAQNGIALVDTPGADSINARHTGVAFEYIKNADAILFVTYYNHAFGRADAEFLVQLGRVKDTFALDKMFFLVNASDLAQTEEELETVLKHVRQNLVRCGISMPRIYPVSSQTGLLARMMEKAKLPASAEKVLRQRLDLEQEQSLPSASAVLERFGIQRFEADFYRFIKEDLTKIANRSAIADIKRIAERLSELNNSAQADEMTRREQIQSLHEEQCRVVQLIDTFSADTEYRLFAQELDELVYYVKQRLFLKYRDAFMMAFNPSVLQDEYKDIKTRLRHCLQELVQSLTFTVQQEMRATSLRLETFNGKMLGVWLEKFQREVRQIKPAMHFREYEGKQIPTPDFPGQIEGDFSKVLSYYRNAKDFFEAGKKDVMRDELEQLLQEPVETLLKKNREILKQVHLDAWHDQLAAVRVELTKQINAYYEGLRSVLTAAIDLKQLQIALRQAQELHQHFSRAGI</sequence>
<dbReference type="RefSeq" id="WP_347437764.1">
    <property type="nucleotide sequence ID" value="NZ_CP089291.1"/>
</dbReference>
<evidence type="ECO:0000256" key="3">
    <source>
        <dbReference type="ARBA" id="ARBA00022801"/>
    </source>
</evidence>
<dbReference type="Gene3D" id="3.40.50.300">
    <property type="entry name" value="P-loop containing nucleotide triphosphate hydrolases"/>
    <property type="match status" value="1"/>
</dbReference>
<accession>A0ABY4CKY5</accession>